<keyword evidence="1" id="KW-0812">Transmembrane</keyword>
<organism evidence="2 3">
    <name type="scientific">Parahaliea maris</name>
    <dbReference type="NCBI Taxonomy" id="2716870"/>
    <lineage>
        <taxon>Bacteria</taxon>
        <taxon>Pseudomonadati</taxon>
        <taxon>Pseudomonadota</taxon>
        <taxon>Gammaproteobacteria</taxon>
        <taxon>Cellvibrionales</taxon>
        <taxon>Halieaceae</taxon>
        <taxon>Parahaliea</taxon>
    </lineage>
</organism>
<sequence length="178" mass="19666">MKDDPASLANLHDIIVPGPVPLWPPPPGWLWLLGILALALVAVLLRALVHWQRNHYRREALAQLKQLSTTVTGAQATEREQQQGLAQLSVLLKRTALTAYPRAEVAELTGREWFAFLDQRGNTRFSGSLGQALENATYCSSGSPLDAEQLSNLFDQARRWIKHHAPAPEHVAGETPAQ</sequence>
<dbReference type="Pfam" id="PF14316">
    <property type="entry name" value="DUF4381"/>
    <property type="match status" value="1"/>
</dbReference>
<dbReference type="RefSeq" id="WP_148069744.1">
    <property type="nucleotide sequence ID" value="NZ_VRZA01000007.1"/>
</dbReference>
<dbReference type="Proteomes" id="UP000321039">
    <property type="component" value="Unassembled WGS sequence"/>
</dbReference>
<evidence type="ECO:0000256" key="1">
    <source>
        <dbReference type="SAM" id="Phobius"/>
    </source>
</evidence>
<keyword evidence="1" id="KW-1133">Transmembrane helix</keyword>
<keyword evidence="1" id="KW-0472">Membrane</keyword>
<dbReference type="InterPro" id="IPR025489">
    <property type="entry name" value="DUF4381"/>
</dbReference>
<accession>A0A5C8ZQH6</accession>
<feature type="transmembrane region" description="Helical" evidence="1">
    <location>
        <begin position="29"/>
        <end position="49"/>
    </location>
</feature>
<proteinExistence type="predicted"/>
<evidence type="ECO:0000313" key="2">
    <source>
        <dbReference type="EMBL" id="TXS90746.1"/>
    </source>
</evidence>
<name>A0A5C8ZQH6_9GAMM</name>
<gene>
    <name evidence="2" type="ORF">FV139_17345</name>
</gene>
<protein>
    <submittedName>
        <fullName evidence="2">DUF4381 domain-containing protein</fullName>
    </submittedName>
</protein>
<dbReference type="EMBL" id="VRZA01000007">
    <property type="protein sequence ID" value="TXS90746.1"/>
    <property type="molecule type" value="Genomic_DNA"/>
</dbReference>
<keyword evidence="3" id="KW-1185">Reference proteome</keyword>
<reference evidence="2 3" key="1">
    <citation type="submission" date="2019-08" db="EMBL/GenBank/DDBJ databases">
        <title>Parahaliea maris sp. nov., isolated from the surface seawater.</title>
        <authorList>
            <person name="Liu Y."/>
        </authorList>
    </citation>
    <scope>NUCLEOTIDE SEQUENCE [LARGE SCALE GENOMIC DNA]</scope>
    <source>
        <strain evidence="2 3">HSLHS9</strain>
    </source>
</reference>
<evidence type="ECO:0000313" key="3">
    <source>
        <dbReference type="Proteomes" id="UP000321039"/>
    </source>
</evidence>
<comment type="caution">
    <text evidence="2">The sequence shown here is derived from an EMBL/GenBank/DDBJ whole genome shotgun (WGS) entry which is preliminary data.</text>
</comment>
<dbReference type="AlphaFoldDB" id="A0A5C8ZQH6"/>